<reference evidence="3" key="2">
    <citation type="submission" date="2016-02" db="EMBL/GenBank/DDBJ databases">
        <title>Genome sequencing of Aspergillus luchuensis NBRC 4314.</title>
        <authorList>
            <person name="Yamada O."/>
        </authorList>
    </citation>
    <scope>NUCLEOTIDE SEQUENCE [LARGE SCALE GENOMIC DNA]</scope>
    <source>
        <strain evidence="3">RIB 2604</strain>
    </source>
</reference>
<name>A0A146F340_ASPKA</name>
<organism evidence="2 3">
    <name type="scientific">Aspergillus kawachii</name>
    <name type="common">White koji mold</name>
    <name type="synonym">Aspergillus awamori var. kawachi</name>
    <dbReference type="NCBI Taxonomy" id="1069201"/>
    <lineage>
        <taxon>Eukaryota</taxon>
        <taxon>Fungi</taxon>
        <taxon>Dikarya</taxon>
        <taxon>Ascomycota</taxon>
        <taxon>Pezizomycotina</taxon>
        <taxon>Eurotiomycetes</taxon>
        <taxon>Eurotiomycetidae</taxon>
        <taxon>Eurotiales</taxon>
        <taxon>Aspergillaceae</taxon>
        <taxon>Aspergillus</taxon>
        <taxon>Aspergillus subgen. Circumdati</taxon>
    </lineage>
</organism>
<sequence length="129" mass="13520">MKLISTVTATLLVFTNAASAGQCVAGLNYCGSTLVDGGEKPRNSPLVSPDTMTLYNKLSETLVKLFFQTRRASGGALTGSAILAAQLPISEVVPVVVSMPELAKVTSATMTRPIGYKLYLVKGTALLKL</sequence>
<gene>
    <name evidence="2" type="ORF">RIB2604_00800350</name>
</gene>
<accession>A0A146F340</accession>
<dbReference type="EMBL" id="BCWF01000008">
    <property type="protein sequence ID" value="GAT20566.1"/>
    <property type="molecule type" value="Genomic_DNA"/>
</dbReference>
<comment type="caution">
    <text evidence="2">The sequence shown here is derived from an EMBL/GenBank/DDBJ whole genome shotgun (WGS) entry which is preliminary data.</text>
</comment>
<keyword evidence="1" id="KW-0732">Signal</keyword>
<feature type="chain" id="PRO_5007523613" evidence="1">
    <location>
        <begin position="21"/>
        <end position="129"/>
    </location>
</feature>
<dbReference type="AlphaFoldDB" id="A0A146F340"/>
<evidence type="ECO:0000256" key="1">
    <source>
        <dbReference type="SAM" id="SignalP"/>
    </source>
</evidence>
<reference evidence="2 3" key="1">
    <citation type="journal article" date="2016" name="DNA Res.">
        <title>Genome sequence of Aspergillus luchuensis NBRC 4314.</title>
        <authorList>
            <person name="Yamada O."/>
            <person name="Machida M."/>
            <person name="Hosoyama A."/>
            <person name="Goto M."/>
            <person name="Takahashi T."/>
            <person name="Futagami T."/>
            <person name="Yamagata Y."/>
            <person name="Takeuchi M."/>
            <person name="Kobayashi T."/>
            <person name="Koike H."/>
            <person name="Abe K."/>
            <person name="Asai K."/>
            <person name="Arita M."/>
            <person name="Fujita N."/>
            <person name="Fukuda K."/>
            <person name="Higa K."/>
            <person name="Horikawa H."/>
            <person name="Ishikawa T."/>
            <person name="Jinno K."/>
            <person name="Kato Y."/>
            <person name="Kirimura K."/>
            <person name="Mizutani O."/>
            <person name="Nakasone K."/>
            <person name="Sano M."/>
            <person name="Shiraishi Y."/>
            <person name="Tsukahara M."/>
            <person name="Gomi K."/>
        </authorList>
    </citation>
    <scope>NUCLEOTIDE SEQUENCE [LARGE SCALE GENOMIC DNA]</scope>
    <source>
        <strain evidence="2 3">RIB 2604</strain>
    </source>
</reference>
<proteinExistence type="predicted"/>
<evidence type="ECO:0000313" key="2">
    <source>
        <dbReference type="EMBL" id="GAT20566.1"/>
    </source>
</evidence>
<evidence type="ECO:0000313" key="3">
    <source>
        <dbReference type="Proteomes" id="UP000075230"/>
    </source>
</evidence>
<protein>
    <submittedName>
        <fullName evidence="2">Similar to An09g00290</fullName>
    </submittedName>
</protein>
<dbReference type="Proteomes" id="UP000075230">
    <property type="component" value="Unassembled WGS sequence"/>
</dbReference>
<feature type="signal peptide" evidence="1">
    <location>
        <begin position="1"/>
        <end position="20"/>
    </location>
</feature>